<dbReference type="OrthoDB" id="9775440at2"/>
<dbReference type="GO" id="GO:0004812">
    <property type="term" value="F:aminoacyl-tRNA ligase activity"/>
    <property type="evidence" value="ECO:0007669"/>
    <property type="project" value="UniProtKB-KW"/>
</dbReference>
<dbReference type="RefSeq" id="WP_096353922.1">
    <property type="nucleotide sequence ID" value="NZ_AP014946.1"/>
</dbReference>
<evidence type="ECO:0000313" key="2">
    <source>
        <dbReference type="Proteomes" id="UP000236884"/>
    </source>
</evidence>
<organism evidence="1 2">
    <name type="scientific">Variibacter gotjawalensis</name>
    <dbReference type="NCBI Taxonomy" id="1333996"/>
    <lineage>
        <taxon>Bacteria</taxon>
        <taxon>Pseudomonadati</taxon>
        <taxon>Pseudomonadota</taxon>
        <taxon>Alphaproteobacteria</taxon>
        <taxon>Hyphomicrobiales</taxon>
        <taxon>Nitrobacteraceae</taxon>
        <taxon>Variibacter</taxon>
    </lineage>
</organism>
<evidence type="ECO:0000313" key="1">
    <source>
        <dbReference type="EMBL" id="BAT59064.1"/>
    </source>
</evidence>
<proteinExistence type="predicted"/>
<accession>A0A0S3PT08</accession>
<protein>
    <submittedName>
        <fullName evidence="1">Glycyl-tRNA synthetase subunit beta</fullName>
    </submittedName>
</protein>
<dbReference type="EMBL" id="AP014946">
    <property type="protein sequence ID" value="BAT59064.1"/>
    <property type="molecule type" value="Genomic_DNA"/>
</dbReference>
<reference evidence="1 2" key="1">
    <citation type="submission" date="2015-08" db="EMBL/GenBank/DDBJ databases">
        <title>Investigation of the bacterial diversity of lava forest soil.</title>
        <authorList>
            <person name="Lee J.S."/>
        </authorList>
    </citation>
    <scope>NUCLEOTIDE SEQUENCE [LARGE SCALE GENOMIC DNA]</scope>
    <source>
        <strain evidence="1 2">GJW-30</strain>
    </source>
</reference>
<keyword evidence="1" id="KW-0030">Aminoacyl-tRNA synthetase</keyword>
<gene>
    <name evidence="1" type="ORF">GJW-30_1_01593</name>
</gene>
<name>A0A0S3PT08_9BRAD</name>
<sequence length="158" mass="17243">MNERQVSAMEFADAAHAGRVKAASDTSRRLAAAIRDFFSTPEAATFLDNVEQADEVLAGEESRDGRDYRGKPNPSLYVLKEERELAIALVLARQEADKAMETDDFQQALHAIAALGPLLAAFLRNARVDAHAPGELRENRLKLLNEIREGTRAVGAAA</sequence>
<dbReference type="Proteomes" id="UP000236884">
    <property type="component" value="Chromosome"/>
</dbReference>
<dbReference type="AlphaFoldDB" id="A0A0S3PT08"/>
<dbReference type="KEGG" id="vgo:GJW-30_1_01593"/>
<keyword evidence="1" id="KW-0436">Ligase</keyword>
<keyword evidence="2" id="KW-1185">Reference proteome</keyword>